<dbReference type="InterPro" id="IPR002753">
    <property type="entry name" value="UPF0058"/>
</dbReference>
<dbReference type="Gene3D" id="1.20.1270.110">
    <property type="entry name" value="Uncharacterised protein family UPF0058"/>
    <property type="match status" value="1"/>
</dbReference>
<organism evidence="1 2">
    <name type="scientific">Methanoregula boonei (strain DSM 21154 / JCM 14090 / 6A8)</name>
    <dbReference type="NCBI Taxonomy" id="456442"/>
    <lineage>
        <taxon>Archaea</taxon>
        <taxon>Methanobacteriati</taxon>
        <taxon>Methanobacteriota</taxon>
        <taxon>Stenosarchaea group</taxon>
        <taxon>Methanomicrobia</taxon>
        <taxon>Methanomicrobiales</taxon>
        <taxon>Methanoregulaceae</taxon>
        <taxon>Methanoregula</taxon>
    </lineage>
</organism>
<protein>
    <submittedName>
        <fullName evidence="1">Uncharacterized protein</fullName>
    </submittedName>
</protein>
<evidence type="ECO:0000313" key="1">
    <source>
        <dbReference type="EMBL" id="ABS55363.1"/>
    </source>
</evidence>
<name>A7I6K2_METB6</name>
<keyword evidence="2" id="KW-1185">Reference proteome</keyword>
<dbReference type="PANTHER" id="PTHR42203">
    <property type="entry name" value="UPF0058 PROTEIN MJ1205"/>
    <property type="match status" value="1"/>
</dbReference>
<evidence type="ECO:0000313" key="2">
    <source>
        <dbReference type="Proteomes" id="UP000002408"/>
    </source>
</evidence>
<proteinExistence type="predicted"/>
<dbReference type="GeneID" id="5410034"/>
<dbReference type="eggNOG" id="arCOG02254">
    <property type="taxonomic scope" value="Archaea"/>
</dbReference>
<dbReference type="EMBL" id="CP000780">
    <property type="protein sequence ID" value="ABS55363.1"/>
    <property type="molecule type" value="Genomic_DNA"/>
</dbReference>
<dbReference type="InterPro" id="IPR036519">
    <property type="entry name" value="UPF0058_sf"/>
</dbReference>
<gene>
    <name evidence="1" type="ordered locus">Mboo_0845</name>
</gene>
<dbReference type="KEGG" id="mbn:Mboo_0845"/>
<dbReference type="PANTHER" id="PTHR42203:SF2">
    <property type="entry name" value="UPF0058 PROTEIN MJ1205"/>
    <property type="match status" value="1"/>
</dbReference>
<dbReference type="SUPFAM" id="SSF140371">
    <property type="entry name" value="Vng1086c-like"/>
    <property type="match status" value="1"/>
</dbReference>
<accession>A7I6K2</accession>
<dbReference type="AlphaFoldDB" id="A7I6K2"/>
<dbReference type="STRING" id="456442.Mboo_0845"/>
<sequence length="93" mass="10812">MHKEELISLHKILYEVKDYFEEANPDLKFSQYGALKITPSQLHKSKLEHKYAIFVLGNEIANAMKEVDYSSSSRISARMKDLAEKTLKEMEYA</sequence>
<dbReference type="RefSeq" id="WP_012106387.1">
    <property type="nucleotide sequence ID" value="NC_009712.1"/>
</dbReference>
<dbReference type="OrthoDB" id="177623at2157"/>
<dbReference type="Proteomes" id="UP000002408">
    <property type="component" value="Chromosome"/>
</dbReference>
<reference evidence="2" key="1">
    <citation type="journal article" date="2015" name="Microbiology">
        <title>Genome of Methanoregula boonei 6A8 reveals adaptations to oligotrophic peatland environments.</title>
        <authorList>
            <person name="Braeuer S."/>
            <person name="Cadillo-Quiroz H."/>
            <person name="Kyrpides N."/>
            <person name="Woyke T."/>
            <person name="Goodwin L."/>
            <person name="Detter C."/>
            <person name="Podell S."/>
            <person name="Yavitt J.B."/>
            <person name="Zinder S.H."/>
        </authorList>
    </citation>
    <scope>NUCLEOTIDE SEQUENCE [LARGE SCALE GENOMIC DNA]</scope>
    <source>
        <strain evidence="2">DSM 21154 / JCM 14090 / 6A8</strain>
    </source>
</reference>
<dbReference type="Pfam" id="PF01893">
    <property type="entry name" value="UPF0058"/>
    <property type="match status" value="1"/>
</dbReference>
<dbReference type="HOGENOM" id="CLU_167318_1_0_2"/>